<dbReference type="NCBIfam" id="TIGR00229">
    <property type="entry name" value="sensory_box"/>
    <property type="match status" value="1"/>
</dbReference>
<dbReference type="PROSITE" id="PS50112">
    <property type="entry name" value="PAS"/>
    <property type="match status" value="1"/>
</dbReference>
<dbReference type="SUPFAM" id="SSF55785">
    <property type="entry name" value="PYP-like sensor domain (PAS domain)"/>
    <property type="match status" value="1"/>
</dbReference>
<dbReference type="Pfam" id="PF13426">
    <property type="entry name" value="PAS_9"/>
    <property type="match status" value="1"/>
</dbReference>
<dbReference type="SUPFAM" id="SSF55781">
    <property type="entry name" value="GAF domain-like"/>
    <property type="match status" value="1"/>
</dbReference>
<dbReference type="OrthoDB" id="6597954at2"/>
<dbReference type="InterPro" id="IPR035965">
    <property type="entry name" value="PAS-like_dom_sf"/>
</dbReference>
<dbReference type="InterPro" id="IPR029016">
    <property type="entry name" value="GAF-like_dom_sf"/>
</dbReference>
<name>A0A346NLE0_9ALTE</name>
<dbReference type="Pfam" id="PF00990">
    <property type="entry name" value="GGDEF"/>
    <property type="match status" value="1"/>
</dbReference>
<dbReference type="InterPro" id="IPR000700">
    <property type="entry name" value="PAS-assoc_C"/>
</dbReference>
<dbReference type="Gene3D" id="3.20.20.450">
    <property type="entry name" value="EAL domain"/>
    <property type="match status" value="1"/>
</dbReference>
<dbReference type="Gene3D" id="3.30.70.270">
    <property type="match status" value="1"/>
</dbReference>
<dbReference type="Proteomes" id="UP000262073">
    <property type="component" value="Chromosome"/>
</dbReference>
<evidence type="ECO:0000259" key="2">
    <source>
        <dbReference type="PROSITE" id="PS50113"/>
    </source>
</evidence>
<dbReference type="Gene3D" id="3.30.450.40">
    <property type="match status" value="1"/>
</dbReference>
<dbReference type="PROSITE" id="PS50887">
    <property type="entry name" value="GGDEF"/>
    <property type="match status" value="1"/>
</dbReference>
<dbReference type="AlphaFoldDB" id="A0A346NLE0"/>
<evidence type="ECO:0000313" key="5">
    <source>
        <dbReference type="EMBL" id="AXR06347.1"/>
    </source>
</evidence>
<dbReference type="InterPro" id="IPR029787">
    <property type="entry name" value="Nucleotide_cyclase"/>
</dbReference>
<proteinExistence type="predicted"/>
<dbReference type="CDD" id="cd01949">
    <property type="entry name" value="GGDEF"/>
    <property type="match status" value="1"/>
</dbReference>
<dbReference type="RefSeq" id="WP_117316398.1">
    <property type="nucleotide sequence ID" value="NZ_CP031769.1"/>
</dbReference>
<feature type="domain" description="EAL" evidence="3">
    <location>
        <begin position="468"/>
        <end position="721"/>
    </location>
</feature>
<dbReference type="EMBL" id="CP031769">
    <property type="protein sequence ID" value="AXR06347.1"/>
    <property type="molecule type" value="Genomic_DNA"/>
</dbReference>
<evidence type="ECO:0000259" key="3">
    <source>
        <dbReference type="PROSITE" id="PS50883"/>
    </source>
</evidence>
<organism evidence="5 6">
    <name type="scientific">Salinimonas sediminis</name>
    <dbReference type="NCBI Taxonomy" id="2303538"/>
    <lineage>
        <taxon>Bacteria</taxon>
        <taxon>Pseudomonadati</taxon>
        <taxon>Pseudomonadota</taxon>
        <taxon>Gammaproteobacteria</taxon>
        <taxon>Alteromonadales</taxon>
        <taxon>Alteromonadaceae</taxon>
        <taxon>Alteromonas/Salinimonas group</taxon>
        <taxon>Salinimonas</taxon>
    </lineage>
</organism>
<dbReference type="InterPro" id="IPR000160">
    <property type="entry name" value="GGDEF_dom"/>
</dbReference>
<protein>
    <submittedName>
        <fullName evidence="5">EAL domain-containing protein</fullName>
    </submittedName>
</protein>
<dbReference type="NCBIfam" id="TIGR00254">
    <property type="entry name" value="GGDEF"/>
    <property type="match status" value="1"/>
</dbReference>
<accession>A0A346NLE0</accession>
<keyword evidence="6" id="KW-1185">Reference proteome</keyword>
<dbReference type="SUPFAM" id="SSF55073">
    <property type="entry name" value="Nucleotide cyclase"/>
    <property type="match status" value="1"/>
</dbReference>
<dbReference type="InterPro" id="IPR001633">
    <property type="entry name" value="EAL_dom"/>
</dbReference>
<dbReference type="InterPro" id="IPR003018">
    <property type="entry name" value="GAF"/>
</dbReference>
<dbReference type="SMART" id="SM00065">
    <property type="entry name" value="GAF"/>
    <property type="match status" value="1"/>
</dbReference>
<dbReference type="SMART" id="SM00052">
    <property type="entry name" value="EAL"/>
    <property type="match status" value="1"/>
</dbReference>
<dbReference type="CDD" id="cd00130">
    <property type="entry name" value="PAS"/>
    <property type="match status" value="1"/>
</dbReference>
<dbReference type="SUPFAM" id="SSF141868">
    <property type="entry name" value="EAL domain-like"/>
    <property type="match status" value="1"/>
</dbReference>
<dbReference type="InterPro" id="IPR052155">
    <property type="entry name" value="Biofilm_reg_signaling"/>
</dbReference>
<feature type="domain" description="PAC" evidence="2">
    <location>
        <begin position="249"/>
        <end position="299"/>
    </location>
</feature>
<dbReference type="InterPro" id="IPR035919">
    <property type="entry name" value="EAL_sf"/>
</dbReference>
<evidence type="ECO:0000259" key="1">
    <source>
        <dbReference type="PROSITE" id="PS50112"/>
    </source>
</evidence>
<feature type="domain" description="GGDEF" evidence="4">
    <location>
        <begin position="327"/>
        <end position="459"/>
    </location>
</feature>
<dbReference type="KEGG" id="salm:D0Y50_08195"/>
<dbReference type="SMART" id="SM00267">
    <property type="entry name" value="GGDEF"/>
    <property type="match status" value="1"/>
</dbReference>
<dbReference type="PANTHER" id="PTHR44757:SF2">
    <property type="entry name" value="BIOFILM ARCHITECTURE MAINTENANCE PROTEIN MBAA"/>
    <property type="match status" value="1"/>
</dbReference>
<evidence type="ECO:0000259" key="4">
    <source>
        <dbReference type="PROSITE" id="PS50887"/>
    </source>
</evidence>
<feature type="domain" description="PAS" evidence="1">
    <location>
        <begin position="174"/>
        <end position="244"/>
    </location>
</feature>
<dbReference type="CDD" id="cd01948">
    <property type="entry name" value="EAL"/>
    <property type="match status" value="1"/>
</dbReference>
<dbReference type="PROSITE" id="PS50113">
    <property type="entry name" value="PAC"/>
    <property type="match status" value="1"/>
</dbReference>
<dbReference type="Pfam" id="PF00563">
    <property type="entry name" value="EAL"/>
    <property type="match status" value="1"/>
</dbReference>
<dbReference type="SMART" id="SM00091">
    <property type="entry name" value="PAS"/>
    <property type="match status" value="1"/>
</dbReference>
<sequence length="726" mass="80547">MSSNVNQPQDLERRRVSELQSYQLDTSATPEFDQLTDLASRIFDVPIALISLVDDKRQFFKSRVGLAVSETPRDISFCAHAIAPETTGPLLVPDALSDARFVDNPLVTGPPHIRSYFGYPLVSANGFKLGTLCIIDTKARHDFGEKEVALLQNLANVVTDKLELWRLNHLHHVGQTQWQNIATTSPDAIICTNLSDLINFWNDAAAQLFGYSQEEILNTSIKRLTDESGLALFRQLKEQFLASDSLFERNLHVTAKRKDGSTFPAELSFSTWLEEGGRSIGLIVRDTTERRKNYAKLKRLALTDALTGLANRSAWKRIAEAQLNDAVPVTILLADLDGFKEINDTLGHAAGDELLKVVAKRIKRAAGKPITIARLGGDEFALLFCDIEIDQATAIAASLIADVAQPHIINDHPVAVGMSIGIAQSPAHGAQLEELLNASDLALYQAKSEGKNRCEIFKPAFKEVANQQRALRKELRQAIMQQEFVLYFQPQISLATGQLVGAEALLRWQHPTLGIVQPIQFIELLNKKQAVMSVGDWILDEACQRAKQWQAYIPEFRIGINLFDVQLSSKAFPGVVAKALNKHQLSPTSLELEIVETTFLQKELDTVARLNTLRELGVLLAFDDYGTGFAALNLLKTYPVSRLKIDKTFMHDVTADKGNAALVKAIIYLGKSFGLSIIAEGVENPDQQAFLQHYGCDEAQGYYYGEPVSADEFLHRFVKAQVNETN</sequence>
<gene>
    <name evidence="5" type="ORF">D0Y50_08195</name>
</gene>
<dbReference type="InterPro" id="IPR000014">
    <property type="entry name" value="PAS"/>
</dbReference>
<reference evidence="5 6" key="1">
    <citation type="submission" date="2018-08" db="EMBL/GenBank/DDBJ databases">
        <title>Salinimonas sediminis sp. nov., a piezophilic bacterium isolated from a deep-sea sediment sample from the New Britain Trench.</title>
        <authorList>
            <person name="Cao J."/>
        </authorList>
    </citation>
    <scope>NUCLEOTIDE SEQUENCE [LARGE SCALE GENOMIC DNA]</scope>
    <source>
        <strain evidence="5 6">N102</strain>
    </source>
</reference>
<dbReference type="PANTHER" id="PTHR44757">
    <property type="entry name" value="DIGUANYLATE CYCLASE DGCP"/>
    <property type="match status" value="1"/>
</dbReference>
<dbReference type="Gene3D" id="3.30.450.20">
    <property type="entry name" value="PAS domain"/>
    <property type="match status" value="1"/>
</dbReference>
<dbReference type="PROSITE" id="PS50883">
    <property type="entry name" value="EAL"/>
    <property type="match status" value="1"/>
</dbReference>
<dbReference type="InterPro" id="IPR043128">
    <property type="entry name" value="Rev_trsase/Diguanyl_cyclase"/>
</dbReference>
<evidence type="ECO:0000313" key="6">
    <source>
        <dbReference type="Proteomes" id="UP000262073"/>
    </source>
</evidence>